<evidence type="ECO:0000259" key="3">
    <source>
        <dbReference type="PROSITE" id="PS51668"/>
    </source>
</evidence>
<keyword evidence="6" id="KW-0489">Methyltransferase</keyword>
<dbReference type="PROSITE" id="PS51668">
    <property type="entry name" value="TSAA_2"/>
    <property type="match status" value="1"/>
</dbReference>
<dbReference type="NCBIfam" id="TIGR00104">
    <property type="entry name" value="tRNA_TsaA"/>
    <property type="match status" value="1"/>
</dbReference>
<dbReference type="InterPro" id="IPR023370">
    <property type="entry name" value="TrmO-like_N"/>
</dbReference>
<keyword evidence="6" id="KW-0808">Transferase</keyword>
<dbReference type="GO" id="GO:0032259">
    <property type="term" value="P:methylation"/>
    <property type="evidence" value="ECO:0007669"/>
    <property type="project" value="UniProtKB-KW"/>
</dbReference>
<dbReference type="Proteomes" id="UP000257123">
    <property type="component" value="Unassembled WGS sequence"/>
</dbReference>
<name>A0A371R713_9CREN</name>
<dbReference type="EMBL" id="NMUE01000011">
    <property type="protein sequence ID" value="RFA96675.1"/>
    <property type="molecule type" value="Genomic_DNA"/>
</dbReference>
<evidence type="ECO:0000256" key="1">
    <source>
        <dbReference type="ARBA" id="ARBA00022691"/>
    </source>
</evidence>
<evidence type="ECO:0000313" key="8">
    <source>
        <dbReference type="Proteomes" id="UP000257123"/>
    </source>
</evidence>
<dbReference type="PANTHER" id="PTHR12818">
    <property type="entry name" value="TRNA (ADENINE(37)-N6)-METHYLTRANSFERASE"/>
    <property type="match status" value="1"/>
</dbReference>
<dbReference type="InterPro" id="IPR036413">
    <property type="entry name" value="YaeB-like_sf"/>
</dbReference>
<dbReference type="RefSeq" id="WP_011009078.1">
    <property type="nucleotide sequence ID" value="NZ_DUJP01000008.1"/>
</dbReference>
<dbReference type="CDD" id="cd09281">
    <property type="entry name" value="UPF0066"/>
    <property type="match status" value="1"/>
</dbReference>
<sequence>MSCPICLKPIGVVEVGMPRFGKVDKYSVVSVIRIYDEYVEGLTGLEEYSHAFILWYFHESRGAKLKLRPWGREEMPEVGIFATRFPQRPNPLALTIVKIVEVDPPRLRVMGLDAWSGSPVLDIKPYDHLDVVNEFKTPDWFEDFFRYARGSLPSWLGPTSRRREEGV</sequence>
<feature type="domain" description="TsaA-like" evidence="3">
    <location>
        <begin position="7"/>
        <end position="135"/>
    </location>
</feature>
<reference evidence="4" key="2">
    <citation type="journal article" date="2020" name="bioRxiv">
        <title>A rank-normalized archaeal taxonomy based on genome phylogeny resolves widespread incomplete and uneven classifications.</title>
        <authorList>
            <person name="Rinke C."/>
            <person name="Chuvochina M."/>
            <person name="Mussig A.J."/>
            <person name="Chaumeil P.-A."/>
            <person name="Waite D.W."/>
            <person name="Whitman W.B."/>
            <person name="Parks D.H."/>
            <person name="Hugenholtz P."/>
        </authorList>
    </citation>
    <scope>NUCLEOTIDE SEQUENCE</scope>
    <source>
        <strain evidence="4">UBA8839</strain>
    </source>
</reference>
<evidence type="ECO:0000256" key="2">
    <source>
        <dbReference type="ARBA" id="ARBA00033753"/>
    </source>
</evidence>
<accession>A0A371R713</accession>
<reference evidence="7 8" key="1">
    <citation type="submission" date="2017-07" db="EMBL/GenBank/DDBJ databases">
        <title>Draft genome sequence of aerobic hyperthermophilic archaea, Pyrobaculum aerophilum YKB31 and YKB32.</title>
        <authorList>
            <person name="Mochizuki T."/>
            <person name="Berliner A.J."/>
            <person name="Yoshida-Takashima Y."/>
            <person name="Takaki Y."/>
            <person name="Nunoura T."/>
            <person name="Takai K."/>
        </authorList>
    </citation>
    <scope>NUCLEOTIDE SEQUENCE [LARGE SCALE GENOMIC DNA]</scope>
    <source>
        <strain evidence="5 8">YKB31</strain>
        <strain evidence="6 7">YKB32</strain>
    </source>
</reference>
<dbReference type="EMBL" id="NMUF01000001">
    <property type="protein sequence ID" value="RFB00302.1"/>
    <property type="molecule type" value="Genomic_DNA"/>
</dbReference>
<proteinExistence type="inferred from homology"/>
<evidence type="ECO:0000313" key="6">
    <source>
        <dbReference type="EMBL" id="RFB00302.1"/>
    </source>
</evidence>
<dbReference type="GeneID" id="1463776"/>
<dbReference type="GO" id="GO:0008168">
    <property type="term" value="F:methyltransferase activity"/>
    <property type="evidence" value="ECO:0007669"/>
    <property type="project" value="UniProtKB-KW"/>
</dbReference>
<comment type="similarity">
    <text evidence="2">Belongs to the tRNA methyltransferase O family.</text>
</comment>
<organism evidence="6 7">
    <name type="scientific">Pyrobaculum aerophilum</name>
    <dbReference type="NCBI Taxonomy" id="13773"/>
    <lineage>
        <taxon>Archaea</taxon>
        <taxon>Thermoproteota</taxon>
        <taxon>Thermoprotei</taxon>
        <taxon>Thermoproteales</taxon>
        <taxon>Thermoproteaceae</taxon>
        <taxon>Pyrobaculum</taxon>
    </lineage>
</organism>
<dbReference type="PANTHER" id="PTHR12818:SF0">
    <property type="entry name" value="TRNA (ADENINE(37)-N6)-METHYLTRANSFERASE"/>
    <property type="match status" value="1"/>
</dbReference>
<comment type="caution">
    <text evidence="6">The sequence shown here is derived from an EMBL/GenBank/DDBJ whole genome shotgun (WGS) entry which is preliminary data.</text>
</comment>
<dbReference type="SUPFAM" id="SSF118196">
    <property type="entry name" value="YaeB-like"/>
    <property type="match status" value="1"/>
</dbReference>
<protein>
    <submittedName>
        <fullName evidence="6">tRNA (N6-threonylcarbamoyladenosine(37)-N6)-methyltransferase TrmO</fullName>
    </submittedName>
</protein>
<keyword evidence="1" id="KW-0949">S-adenosyl-L-methionine</keyword>
<gene>
    <name evidence="6" type="primary">tsaA</name>
    <name evidence="5" type="ORF">CGL51_04800</name>
    <name evidence="6" type="ORF">CGL52_00040</name>
    <name evidence="4" type="ORF">HA333_01265</name>
</gene>
<dbReference type="AlphaFoldDB" id="A0A371R713"/>
<evidence type="ECO:0000313" key="4">
    <source>
        <dbReference type="EMBL" id="HII46129.1"/>
    </source>
</evidence>
<dbReference type="OMA" id="QIQYFAR"/>
<evidence type="ECO:0000313" key="5">
    <source>
        <dbReference type="EMBL" id="RFA96675.1"/>
    </source>
</evidence>
<dbReference type="EMBL" id="DUJP01000008">
    <property type="protein sequence ID" value="HII46129.1"/>
    <property type="molecule type" value="Genomic_DNA"/>
</dbReference>
<dbReference type="Pfam" id="PF01980">
    <property type="entry name" value="TrmO_N"/>
    <property type="match status" value="1"/>
</dbReference>
<dbReference type="Proteomes" id="UP000256877">
    <property type="component" value="Unassembled WGS sequence"/>
</dbReference>
<dbReference type="InterPro" id="IPR036414">
    <property type="entry name" value="YaeB_N_sf"/>
</dbReference>
<dbReference type="OrthoDB" id="40408at2157"/>
<evidence type="ECO:0000313" key="7">
    <source>
        <dbReference type="Proteomes" id="UP000256877"/>
    </source>
</evidence>
<dbReference type="InterPro" id="IPR040372">
    <property type="entry name" value="YaeB-like"/>
</dbReference>
<dbReference type="Proteomes" id="UP000651120">
    <property type="component" value="Unassembled WGS sequence"/>
</dbReference>
<dbReference type="Gene3D" id="2.40.30.70">
    <property type="entry name" value="YaeB-like"/>
    <property type="match status" value="1"/>
</dbReference>